<evidence type="ECO:0000256" key="5">
    <source>
        <dbReference type="ARBA" id="ARBA00023143"/>
    </source>
</evidence>
<proteinExistence type="inferred from homology"/>
<dbReference type="InterPro" id="IPR052205">
    <property type="entry name" value="FliO/MopB"/>
</dbReference>
<dbReference type="EMBL" id="JAAMOW010000011">
    <property type="protein sequence ID" value="NGY06908.1"/>
    <property type="molecule type" value="Genomic_DNA"/>
</dbReference>
<dbReference type="PANTHER" id="PTHR38766">
    <property type="entry name" value="FLAGELLAR PROTEIN FLIO"/>
    <property type="match status" value="1"/>
</dbReference>
<dbReference type="Proteomes" id="UP000472676">
    <property type="component" value="Unassembled WGS sequence"/>
</dbReference>
<reference evidence="8 9" key="1">
    <citation type="journal article" date="2014" name="Int. J. Syst. Evol. Microbiol.">
        <title>Solimonas terrae sp. nov., isolated from soil.</title>
        <authorList>
            <person name="Kim S.J."/>
            <person name="Moon J.Y."/>
            <person name="Weon H.Y."/>
            <person name="Ahn J.H."/>
            <person name="Chen W.M."/>
            <person name="Kwon S.W."/>
        </authorList>
    </citation>
    <scope>NUCLEOTIDE SEQUENCE [LARGE SCALE GENOMIC DNA]</scope>
    <source>
        <strain evidence="8 9">KIS83-12</strain>
    </source>
</reference>
<keyword evidence="8" id="KW-0969">Cilium</keyword>
<keyword evidence="1 7" id="KW-1003">Cell membrane</keyword>
<evidence type="ECO:0000313" key="9">
    <source>
        <dbReference type="Proteomes" id="UP000472676"/>
    </source>
</evidence>
<name>A0A6M2BWM4_9GAMM</name>
<dbReference type="RefSeq" id="WP_166261321.1">
    <property type="nucleotide sequence ID" value="NZ_JAAMOW010000011.1"/>
</dbReference>
<dbReference type="InterPro" id="IPR022781">
    <property type="entry name" value="Flagellar_biosynth_FliO"/>
</dbReference>
<keyword evidence="8" id="KW-0966">Cell projection</keyword>
<dbReference type="GO" id="GO:0044781">
    <property type="term" value="P:bacterial-type flagellum organization"/>
    <property type="evidence" value="ECO:0007669"/>
    <property type="project" value="UniProtKB-UniRule"/>
</dbReference>
<gene>
    <name evidence="8" type="primary">fliO</name>
    <name evidence="8" type="ORF">G7Y85_19210</name>
</gene>
<dbReference type="AlphaFoldDB" id="A0A6M2BWM4"/>
<keyword evidence="4 7" id="KW-0472">Membrane</keyword>
<dbReference type="GO" id="GO:0005886">
    <property type="term" value="C:plasma membrane"/>
    <property type="evidence" value="ECO:0007669"/>
    <property type="project" value="UniProtKB-SubCell"/>
</dbReference>
<evidence type="ECO:0000256" key="1">
    <source>
        <dbReference type="ARBA" id="ARBA00022475"/>
    </source>
</evidence>
<keyword evidence="5 7" id="KW-0975">Bacterial flagellum</keyword>
<dbReference type="PANTHER" id="PTHR38766:SF1">
    <property type="entry name" value="FLAGELLAR PROTEIN FLIO"/>
    <property type="match status" value="1"/>
</dbReference>
<evidence type="ECO:0000256" key="7">
    <source>
        <dbReference type="RuleBase" id="RU362064"/>
    </source>
</evidence>
<protein>
    <recommendedName>
        <fullName evidence="7">Flagellar protein</fullName>
    </recommendedName>
</protein>
<keyword evidence="8" id="KW-0282">Flagellum</keyword>
<dbReference type="GO" id="GO:0009425">
    <property type="term" value="C:bacterial-type flagellum basal body"/>
    <property type="evidence" value="ECO:0007669"/>
    <property type="project" value="UniProtKB-SubCell"/>
</dbReference>
<feature type="transmembrane region" description="Helical" evidence="7">
    <location>
        <begin position="41"/>
        <end position="62"/>
    </location>
</feature>
<comment type="subcellular location">
    <subcellularLocation>
        <location evidence="7">Cell membrane</location>
    </subcellularLocation>
    <subcellularLocation>
        <location evidence="7">Bacterial flagellum basal body</location>
    </subcellularLocation>
</comment>
<sequence length="149" mass="14989">MSNAPIAATAGSPMALTQATMLAVPSQSPAGAGHPSAAGSVAGMLGSLIIVVGLILALAWLARRLQGTRAARGDLLQVTGGVSVGGKERVVIVKVGGEHFLVGVAAGQVSLLHRFASVPGAMDTDETQTGADSPFAERVRELLRARKAA</sequence>
<accession>A0A6M2BWM4</accession>
<keyword evidence="2 7" id="KW-0812">Transmembrane</keyword>
<keyword evidence="9" id="KW-1185">Reference proteome</keyword>
<evidence type="ECO:0000313" key="8">
    <source>
        <dbReference type="EMBL" id="NGY06908.1"/>
    </source>
</evidence>
<organism evidence="8 9">
    <name type="scientific">Solimonas terrae</name>
    <dbReference type="NCBI Taxonomy" id="1396819"/>
    <lineage>
        <taxon>Bacteria</taxon>
        <taxon>Pseudomonadati</taxon>
        <taxon>Pseudomonadota</taxon>
        <taxon>Gammaproteobacteria</taxon>
        <taxon>Nevskiales</taxon>
        <taxon>Nevskiaceae</taxon>
        <taxon>Solimonas</taxon>
    </lineage>
</organism>
<evidence type="ECO:0000256" key="6">
    <source>
        <dbReference type="ARBA" id="ARBA00037937"/>
    </source>
</evidence>
<evidence type="ECO:0000256" key="2">
    <source>
        <dbReference type="ARBA" id="ARBA00022692"/>
    </source>
</evidence>
<dbReference type="Pfam" id="PF04347">
    <property type="entry name" value="FliO"/>
    <property type="match status" value="1"/>
</dbReference>
<comment type="similarity">
    <text evidence="6 7">Belongs to the FliO/MopB family.</text>
</comment>
<comment type="caution">
    <text evidence="8">The sequence shown here is derived from an EMBL/GenBank/DDBJ whole genome shotgun (WGS) entry which is preliminary data.</text>
</comment>
<evidence type="ECO:0000256" key="4">
    <source>
        <dbReference type="ARBA" id="ARBA00023136"/>
    </source>
</evidence>
<dbReference type="NCBIfam" id="TIGR03500">
    <property type="entry name" value="FliO_TIGR"/>
    <property type="match status" value="1"/>
</dbReference>
<keyword evidence="3 7" id="KW-1133">Transmembrane helix</keyword>
<evidence type="ECO:0000256" key="3">
    <source>
        <dbReference type="ARBA" id="ARBA00022989"/>
    </source>
</evidence>